<dbReference type="OrthoDB" id="9802471at2"/>
<accession>A0A2W0H2Q1</accession>
<dbReference type="PRINTS" id="PR00125">
    <property type="entry name" value="ATPASEDELTA"/>
</dbReference>
<dbReference type="Pfam" id="PF00213">
    <property type="entry name" value="OSCP"/>
    <property type="match status" value="1"/>
</dbReference>
<dbReference type="Gene3D" id="1.10.520.20">
    <property type="entry name" value="N-terminal domain of the delta subunit of the F1F0-ATP synthase"/>
    <property type="match status" value="1"/>
</dbReference>
<dbReference type="NCBIfam" id="NF004403">
    <property type="entry name" value="PRK05758.2-4"/>
    <property type="match status" value="1"/>
</dbReference>
<dbReference type="InterPro" id="IPR020781">
    <property type="entry name" value="ATPase_OSCP/d_CS"/>
</dbReference>
<comment type="subcellular location">
    <subcellularLocation>
        <location evidence="8">Cell membrane</location>
        <topology evidence="8">Peripheral membrane protein</topology>
    </subcellularLocation>
    <subcellularLocation>
        <location evidence="1">Membrane</location>
    </subcellularLocation>
</comment>
<dbReference type="NCBIfam" id="TIGR01145">
    <property type="entry name" value="ATP_synt_delta"/>
    <property type="match status" value="1"/>
</dbReference>
<evidence type="ECO:0000256" key="7">
    <source>
        <dbReference type="ARBA" id="ARBA00023310"/>
    </source>
</evidence>
<comment type="function">
    <text evidence="8">This protein is part of the stalk that links CF(0) to CF(1). It either transmits conformational changes from CF(0) to CF(1) or is implicated in proton conduction.</text>
</comment>
<dbReference type="EMBL" id="PDOF01000003">
    <property type="protein sequence ID" value="PYZ96083.1"/>
    <property type="molecule type" value="Genomic_DNA"/>
</dbReference>
<dbReference type="AlphaFoldDB" id="A0A2W0H2Q1"/>
<evidence type="ECO:0000256" key="6">
    <source>
        <dbReference type="ARBA" id="ARBA00023196"/>
    </source>
</evidence>
<keyword evidence="4 8" id="KW-0406">Ion transport</keyword>
<reference evidence="9 10" key="1">
    <citation type="submission" date="2017-10" db="EMBL/GenBank/DDBJ databases">
        <title>Bacillus sp. nov., a halophilic bacterium isolated from a Yangshapao Lake.</title>
        <authorList>
            <person name="Wang H."/>
        </authorList>
    </citation>
    <scope>NUCLEOTIDE SEQUENCE [LARGE SCALE GENOMIC DNA]</scope>
    <source>
        <strain evidence="9 10">YSP-3</strain>
    </source>
</reference>
<dbReference type="GO" id="GO:0046933">
    <property type="term" value="F:proton-transporting ATP synthase activity, rotational mechanism"/>
    <property type="evidence" value="ECO:0007669"/>
    <property type="project" value="UniProtKB-UniRule"/>
</dbReference>
<comment type="caution">
    <text evidence="9">The sequence shown here is derived from an EMBL/GenBank/DDBJ whole genome shotgun (WGS) entry which is preliminary data.</text>
</comment>
<evidence type="ECO:0000256" key="3">
    <source>
        <dbReference type="ARBA" id="ARBA00022781"/>
    </source>
</evidence>
<keyword evidence="5 8" id="KW-0472">Membrane</keyword>
<evidence type="ECO:0000256" key="5">
    <source>
        <dbReference type="ARBA" id="ARBA00023136"/>
    </source>
</evidence>
<keyword evidence="10" id="KW-1185">Reference proteome</keyword>
<organism evidence="9 10">
    <name type="scientific">Alteribacter lacisalsi</name>
    <dbReference type="NCBI Taxonomy" id="2045244"/>
    <lineage>
        <taxon>Bacteria</taxon>
        <taxon>Bacillati</taxon>
        <taxon>Bacillota</taxon>
        <taxon>Bacilli</taxon>
        <taxon>Bacillales</taxon>
        <taxon>Bacillaceae</taxon>
        <taxon>Alteribacter</taxon>
    </lineage>
</organism>
<evidence type="ECO:0000313" key="10">
    <source>
        <dbReference type="Proteomes" id="UP000248066"/>
    </source>
</evidence>
<evidence type="ECO:0000256" key="2">
    <source>
        <dbReference type="ARBA" id="ARBA00022448"/>
    </source>
</evidence>
<comment type="function">
    <text evidence="8">F(1)F(0) ATP synthase produces ATP from ADP in the presence of a proton or sodium gradient. F-type ATPases consist of two structural domains, F(1) containing the extramembraneous catalytic core and F(0) containing the membrane proton channel, linked together by a central stalk and a peripheral stalk. During catalysis, ATP synthesis in the catalytic domain of F(1) is coupled via a rotary mechanism of the central stalk subunits to proton translocation.</text>
</comment>
<keyword evidence="2 8" id="KW-0813">Transport</keyword>
<evidence type="ECO:0000256" key="4">
    <source>
        <dbReference type="ARBA" id="ARBA00023065"/>
    </source>
</evidence>
<dbReference type="GO" id="GO:0045259">
    <property type="term" value="C:proton-transporting ATP synthase complex"/>
    <property type="evidence" value="ECO:0007669"/>
    <property type="project" value="UniProtKB-KW"/>
</dbReference>
<dbReference type="PROSITE" id="PS00389">
    <property type="entry name" value="ATPASE_DELTA"/>
    <property type="match status" value="1"/>
</dbReference>
<keyword evidence="8" id="KW-1003">Cell membrane</keyword>
<evidence type="ECO:0000256" key="1">
    <source>
        <dbReference type="ARBA" id="ARBA00004370"/>
    </source>
</evidence>
<comment type="similarity">
    <text evidence="8">Belongs to the ATPase delta chain family.</text>
</comment>
<dbReference type="RefSeq" id="WP_110521358.1">
    <property type="nucleotide sequence ID" value="NZ_PDOF01000003.1"/>
</dbReference>
<proteinExistence type="inferred from homology"/>
<keyword evidence="3 8" id="KW-0375">Hydrogen ion transport</keyword>
<dbReference type="InterPro" id="IPR026015">
    <property type="entry name" value="ATP_synth_OSCP/delta_N_sf"/>
</dbReference>
<name>A0A2W0H2Q1_9BACI</name>
<evidence type="ECO:0000256" key="8">
    <source>
        <dbReference type="HAMAP-Rule" id="MF_01416"/>
    </source>
</evidence>
<dbReference type="GO" id="GO:0005886">
    <property type="term" value="C:plasma membrane"/>
    <property type="evidence" value="ECO:0007669"/>
    <property type="project" value="UniProtKB-SubCell"/>
</dbReference>
<keyword evidence="7 8" id="KW-0066">ATP synthesis</keyword>
<dbReference type="Proteomes" id="UP000248066">
    <property type="component" value="Unassembled WGS sequence"/>
</dbReference>
<protein>
    <recommendedName>
        <fullName evidence="8">ATP synthase subunit delta</fullName>
    </recommendedName>
    <alternativeName>
        <fullName evidence="8">ATP synthase F(1) sector subunit delta</fullName>
    </alternativeName>
    <alternativeName>
        <fullName evidence="8">F-type ATPase subunit delta</fullName>
        <shortName evidence="8">F-ATPase subunit delta</shortName>
    </alternativeName>
</protein>
<dbReference type="PANTHER" id="PTHR11910">
    <property type="entry name" value="ATP SYNTHASE DELTA CHAIN"/>
    <property type="match status" value="1"/>
</dbReference>
<evidence type="ECO:0000313" key="9">
    <source>
        <dbReference type="EMBL" id="PYZ96083.1"/>
    </source>
</evidence>
<gene>
    <name evidence="8" type="primary">atpH</name>
    <name evidence="9" type="ORF">CR205_17080</name>
</gene>
<dbReference type="HAMAP" id="MF_01416">
    <property type="entry name" value="ATP_synth_delta_bact"/>
    <property type="match status" value="1"/>
</dbReference>
<dbReference type="SUPFAM" id="SSF47928">
    <property type="entry name" value="N-terminal domain of the delta subunit of the F1F0-ATP synthase"/>
    <property type="match status" value="1"/>
</dbReference>
<keyword evidence="6 8" id="KW-0139">CF(1)</keyword>
<sequence>MKRDPLAFRYASALYDLAKERGQLDAYGEELQLIKEVFEDTNLLDEVFRHPSIANDTKKSLLKVNFGDKVSAEILNLLLLLVDRKRISIVPALADEYKRLSYQSKGVAEATVYAAKKLTDEELQLVADKFARHTKHEKILVDEVTDPTMIGGIKVRVGDLVFDGSIANQLQRIHRRMLTGNVSR</sequence>
<dbReference type="InterPro" id="IPR000711">
    <property type="entry name" value="ATPase_OSCP/dsu"/>
</dbReference>